<keyword evidence="1 2" id="KW-0732">Signal</keyword>
<dbReference type="CDD" id="cd00229">
    <property type="entry name" value="SGNH_hydrolase"/>
    <property type="match status" value="1"/>
</dbReference>
<evidence type="ECO:0000313" key="4">
    <source>
        <dbReference type="EMBL" id="KRK98448.1"/>
    </source>
</evidence>
<feature type="signal peptide" evidence="2">
    <location>
        <begin position="1"/>
        <end position="23"/>
    </location>
</feature>
<organism evidence="4 5">
    <name type="scientific">Secundilactobacillus odoratitofui DSM 19909 = JCM 15043</name>
    <dbReference type="NCBI Taxonomy" id="1423776"/>
    <lineage>
        <taxon>Bacteria</taxon>
        <taxon>Bacillati</taxon>
        <taxon>Bacillota</taxon>
        <taxon>Bacilli</taxon>
        <taxon>Lactobacillales</taxon>
        <taxon>Lactobacillaceae</taxon>
        <taxon>Secundilactobacillus</taxon>
    </lineage>
</organism>
<feature type="chain" id="PRO_5006407563" evidence="2">
    <location>
        <begin position="24"/>
        <end position="324"/>
    </location>
</feature>
<dbReference type="Proteomes" id="UP000051160">
    <property type="component" value="Unassembled WGS sequence"/>
</dbReference>
<keyword evidence="5" id="KW-1185">Reference proteome</keyword>
<dbReference type="InterPro" id="IPR038200">
    <property type="entry name" value="GW_dom_sf"/>
</dbReference>
<dbReference type="Pfam" id="PF13472">
    <property type="entry name" value="Lipase_GDSL_2"/>
    <property type="match status" value="1"/>
</dbReference>
<gene>
    <name evidence="4" type="ORF">FD04_GL000177</name>
</gene>
<dbReference type="AlphaFoldDB" id="A0A0R1LSI9"/>
<dbReference type="Gene3D" id="2.30.30.170">
    <property type="match status" value="1"/>
</dbReference>
<accession>A0A0R1LSI9</accession>
<feature type="domain" description="GW" evidence="3">
    <location>
        <begin position="34"/>
        <end position="120"/>
    </location>
</feature>
<dbReference type="SUPFAM" id="SSF82057">
    <property type="entry name" value="Prokaryotic SH3-related domain"/>
    <property type="match status" value="1"/>
</dbReference>
<dbReference type="PATRIC" id="fig|1423776.4.peg.176"/>
<dbReference type="InterPro" id="IPR036514">
    <property type="entry name" value="SGNH_hydro_sf"/>
</dbReference>
<dbReference type="PROSITE" id="PS51780">
    <property type="entry name" value="GW"/>
    <property type="match status" value="1"/>
</dbReference>
<evidence type="ECO:0000313" key="5">
    <source>
        <dbReference type="Proteomes" id="UP000051160"/>
    </source>
</evidence>
<proteinExistence type="predicted"/>
<dbReference type="EMBL" id="AZEE01000027">
    <property type="protein sequence ID" value="KRK98448.1"/>
    <property type="molecule type" value="Genomic_DNA"/>
</dbReference>
<comment type="caution">
    <text evidence="4">The sequence shown here is derived from an EMBL/GenBank/DDBJ whole genome shotgun (WGS) entry which is preliminary data.</text>
</comment>
<name>A0A0R1LSI9_9LACO</name>
<dbReference type="SUPFAM" id="SSF52266">
    <property type="entry name" value="SGNH hydrolase"/>
    <property type="match status" value="1"/>
</dbReference>
<dbReference type="Gene3D" id="3.40.50.1110">
    <property type="entry name" value="SGNH hydrolase"/>
    <property type="match status" value="1"/>
</dbReference>
<sequence length="324" mass="35542">MKVLLAGAFFSVAALSLAPQAHAAKVSANSKIKKTVSVSERLTVKTSASSAKTAAFWSYPYGSNAAAKKTHWLKNYTYKSLIATKEATLKSGLKYYYVKVASKPSVKGWIYSGNLRQMSYVALGDSITKGWTGVSYATNPYPAQVGDTLGMTSTNLGQNNGKVVGDSSLDLTYNIDNHSFKNDDVVTIAYGVNDYFHDQDLSDVKQTLSTEISNLKSKYPHLQIVGVLPLNCYVKDANSGLYVSAAITPYSTHAYTLDDLRDIEASVYKSYSIKTLDWRDYEGQLIPTTDSRKTVFGDERLHPTQKTYTAMSGILSNFLADNLK</sequence>
<protein>
    <submittedName>
        <fullName evidence="4">GDSL family lipase</fullName>
    </submittedName>
</protein>
<dbReference type="RefSeq" id="WP_235805630.1">
    <property type="nucleotide sequence ID" value="NZ_AZEE01000027.1"/>
</dbReference>
<dbReference type="InterPro" id="IPR025987">
    <property type="entry name" value="GW_dom"/>
</dbReference>
<dbReference type="InterPro" id="IPR013830">
    <property type="entry name" value="SGNH_hydro"/>
</dbReference>
<dbReference type="STRING" id="1423776.FD04_GL000177"/>
<evidence type="ECO:0000256" key="2">
    <source>
        <dbReference type="SAM" id="SignalP"/>
    </source>
</evidence>
<evidence type="ECO:0000256" key="1">
    <source>
        <dbReference type="ARBA" id="ARBA00022729"/>
    </source>
</evidence>
<reference evidence="4 5" key="1">
    <citation type="journal article" date="2015" name="Genome Announc.">
        <title>Expanding the biotechnology potential of lactobacilli through comparative genomics of 213 strains and associated genera.</title>
        <authorList>
            <person name="Sun Z."/>
            <person name="Harris H.M."/>
            <person name="McCann A."/>
            <person name="Guo C."/>
            <person name="Argimon S."/>
            <person name="Zhang W."/>
            <person name="Yang X."/>
            <person name="Jeffery I.B."/>
            <person name="Cooney J.C."/>
            <person name="Kagawa T.F."/>
            <person name="Liu W."/>
            <person name="Song Y."/>
            <person name="Salvetti E."/>
            <person name="Wrobel A."/>
            <person name="Rasinkangas P."/>
            <person name="Parkhill J."/>
            <person name="Rea M.C."/>
            <person name="O'Sullivan O."/>
            <person name="Ritari J."/>
            <person name="Douillard F.P."/>
            <person name="Paul Ross R."/>
            <person name="Yang R."/>
            <person name="Briner A.E."/>
            <person name="Felis G.E."/>
            <person name="de Vos W.M."/>
            <person name="Barrangou R."/>
            <person name="Klaenhammer T.R."/>
            <person name="Caufield P.W."/>
            <person name="Cui Y."/>
            <person name="Zhang H."/>
            <person name="O'Toole P.W."/>
        </authorList>
    </citation>
    <scope>NUCLEOTIDE SEQUENCE [LARGE SCALE GENOMIC DNA]</scope>
    <source>
        <strain evidence="4 5">DSM 19909</strain>
    </source>
</reference>
<evidence type="ECO:0000259" key="3">
    <source>
        <dbReference type="PROSITE" id="PS51780"/>
    </source>
</evidence>